<dbReference type="InterPro" id="IPR010664">
    <property type="entry name" value="LipoPS_assembly_LptC-rel"/>
</dbReference>
<evidence type="ECO:0008006" key="8">
    <source>
        <dbReference type="Google" id="ProtNLM"/>
    </source>
</evidence>
<keyword evidence="3" id="KW-0812">Transmembrane</keyword>
<dbReference type="PANTHER" id="PTHR37481">
    <property type="entry name" value="LIPOPOLYSACCHARIDE EXPORT SYSTEM PROTEIN LPTC"/>
    <property type="match status" value="1"/>
</dbReference>
<name>A0ABP9RGF6_9GAMM</name>
<keyword evidence="7" id="KW-1185">Reference proteome</keyword>
<dbReference type="EMBL" id="BAABKI010000025">
    <property type="protein sequence ID" value="GAA5177318.1"/>
    <property type="molecule type" value="Genomic_DNA"/>
</dbReference>
<dbReference type="Pfam" id="PF06835">
    <property type="entry name" value="LptC"/>
    <property type="match status" value="1"/>
</dbReference>
<sequence>MLQRFSRLSPKGWLALILLALGGLLALIEQRNLISLPSPPSTGESGEPDYYLEDATLTRFDATGTAYQRLETPRLTHTPTDDVTRLQAPDARLVDDRGRVWLASADTGRLGANANPLKLSGNAQLQAPEQGWKINSEVLIYDAETGHAWSESEAVLRKFQQRVRGDRFDAWLDSGQMQLNGNVRGYHPPIDEESGS</sequence>
<keyword evidence="5" id="KW-0472">Membrane</keyword>
<comment type="caution">
    <text evidence="6">The sequence shown here is derived from an EMBL/GenBank/DDBJ whole genome shotgun (WGS) entry which is preliminary data.</text>
</comment>
<accession>A0ABP9RGF6</accession>
<dbReference type="RefSeq" id="WP_031383127.1">
    <property type="nucleotide sequence ID" value="NZ_BAABKI010000025.1"/>
</dbReference>
<dbReference type="InterPro" id="IPR052363">
    <property type="entry name" value="LPS_export_LptC"/>
</dbReference>
<keyword evidence="1" id="KW-1003">Cell membrane</keyword>
<keyword evidence="4" id="KW-1133">Transmembrane helix</keyword>
<dbReference type="PANTHER" id="PTHR37481:SF1">
    <property type="entry name" value="LIPOPOLYSACCHARIDE EXPORT SYSTEM PROTEIN LPTC"/>
    <property type="match status" value="1"/>
</dbReference>
<evidence type="ECO:0000256" key="2">
    <source>
        <dbReference type="ARBA" id="ARBA00022519"/>
    </source>
</evidence>
<evidence type="ECO:0000313" key="7">
    <source>
        <dbReference type="Proteomes" id="UP001500074"/>
    </source>
</evidence>
<evidence type="ECO:0000256" key="3">
    <source>
        <dbReference type="ARBA" id="ARBA00022692"/>
    </source>
</evidence>
<proteinExistence type="predicted"/>
<protein>
    <recommendedName>
        <fullName evidence="8">LPS export ABC transporter periplasmic protein LptC</fullName>
    </recommendedName>
</protein>
<evidence type="ECO:0000256" key="5">
    <source>
        <dbReference type="ARBA" id="ARBA00023136"/>
    </source>
</evidence>
<dbReference type="Proteomes" id="UP001500074">
    <property type="component" value="Unassembled WGS sequence"/>
</dbReference>
<keyword evidence="2" id="KW-0997">Cell inner membrane</keyword>
<gene>
    <name evidence="6" type="ORF">GCM10023342_25080</name>
</gene>
<dbReference type="Gene3D" id="2.60.450.10">
    <property type="entry name" value="Lipopolysaccharide (LPS) transport protein A like domain"/>
    <property type="match status" value="1"/>
</dbReference>
<dbReference type="InterPro" id="IPR026265">
    <property type="entry name" value="LptC"/>
</dbReference>
<evidence type="ECO:0000313" key="6">
    <source>
        <dbReference type="EMBL" id="GAA5177318.1"/>
    </source>
</evidence>
<dbReference type="NCBIfam" id="TIGR04409">
    <property type="entry name" value="LptC_YrbK"/>
    <property type="match status" value="1"/>
</dbReference>
<reference evidence="7" key="1">
    <citation type="journal article" date="2019" name="Int. J. Syst. Evol. Microbiol.">
        <title>The Global Catalogue of Microorganisms (GCM) 10K type strain sequencing project: providing services to taxonomists for standard genome sequencing and annotation.</title>
        <authorList>
            <consortium name="The Broad Institute Genomics Platform"/>
            <consortium name="The Broad Institute Genome Sequencing Center for Infectious Disease"/>
            <person name="Wu L."/>
            <person name="Ma J."/>
        </authorList>
    </citation>
    <scope>NUCLEOTIDE SEQUENCE [LARGE SCALE GENOMIC DNA]</scope>
    <source>
        <strain evidence="7">JCM 18472</strain>
    </source>
</reference>
<evidence type="ECO:0000256" key="4">
    <source>
        <dbReference type="ARBA" id="ARBA00022989"/>
    </source>
</evidence>
<evidence type="ECO:0000256" key="1">
    <source>
        <dbReference type="ARBA" id="ARBA00022475"/>
    </source>
</evidence>
<organism evidence="6 7">
    <name type="scientific">Modicisalibacter zincidurans</name>
    <dbReference type="NCBI Taxonomy" id="1178777"/>
    <lineage>
        <taxon>Bacteria</taxon>
        <taxon>Pseudomonadati</taxon>
        <taxon>Pseudomonadota</taxon>
        <taxon>Gammaproteobacteria</taxon>
        <taxon>Oceanospirillales</taxon>
        <taxon>Halomonadaceae</taxon>
        <taxon>Modicisalibacter</taxon>
    </lineage>
</organism>